<gene>
    <name evidence="2" type="ORF">CWI37_1629p0010</name>
</gene>
<dbReference type="InterPro" id="IPR002553">
    <property type="entry name" value="Clathrin/coatomer_adapt-like_N"/>
</dbReference>
<comment type="caution">
    <text evidence="2">The sequence shown here is derived from an EMBL/GenBank/DDBJ whole genome shotgun (WGS) entry which is preliminary data.</text>
</comment>
<evidence type="ECO:0000313" key="3">
    <source>
        <dbReference type="Proteomes" id="UP000292362"/>
    </source>
</evidence>
<dbReference type="SUPFAM" id="SSF48371">
    <property type="entry name" value="ARM repeat"/>
    <property type="match status" value="1"/>
</dbReference>
<evidence type="ECO:0000259" key="1">
    <source>
        <dbReference type="Pfam" id="PF01602"/>
    </source>
</evidence>
<dbReference type="GO" id="GO:0009306">
    <property type="term" value="P:protein secretion"/>
    <property type="evidence" value="ECO:0007669"/>
    <property type="project" value="TreeGrafter"/>
</dbReference>
<protein>
    <submittedName>
        <fullName evidence="2">Subunit gamma of coatomer complex</fullName>
    </submittedName>
</protein>
<dbReference type="VEuPathDB" id="MicrosporidiaDB:CWI37_1629p0010"/>
<dbReference type="GO" id="GO:0005793">
    <property type="term" value="C:endoplasmic reticulum-Golgi intermediate compartment"/>
    <property type="evidence" value="ECO:0007669"/>
    <property type="project" value="TreeGrafter"/>
</dbReference>
<sequence length="823" mass="95387">MTEISSEKDLLKQFQTTFAAQTPTTRKYVRALNALANFVSSHSLSPDSLKSIYLYILRIFTSKDVYLRHVVYSVLPMIIKKTPDSYFGISVVSKDLGTIKQDNLKANSLSTLFMMIPPVMLNDFEKFVLQALLSNSIQRKSTAIRILYRILTDSNIEKQNSHILVKKWTLNHNFFTDKQITNYHSLALLYELKSSDINSLLVLLKENKDRRGIPAFFIIRLSTHLYKKNIKLCSEILKKYISCKEEMYALEAIRSILTFQNDDILQFLPAIVSTLRSFLRSNRKIIKFAGLRVLQDLTLKGTESSSENLYLETENYVEESHKFKKESKKTSFVQNSFISAISQANKEIEDMISDSNKTTSLLAITILLKTGNEETVDRLISLIPEFIGTLPDSFKIILISALERMTLKYKEKGKEFLEFANKALTEKGTLKFKRHLIQVIERVIESYRNEDVNVNIYNEFTENVLNILCSYLEDSQYYELSLDILYILSKFSIQSKNYMHVLNRLILDNSWVRGGALMAMFRMGFVNKNIVVTACYDEDEYIKNVSRFLYGLLEIKEIKRKNEMFSYEELGSLKESVLDVMGVEVDEKEEEIQVEKDFLIKKSEEIVLVDNSDFFVSVEKLIYSDFFSFKFSVQSNLEGVNVLNGVIQLLMKGEKNIYEADLGNIGFMEKKNVEIKIFKSSEEIGDQIIFNGALCYDLCVDDDFNDLETEYLQFIPLFINYLDYFRNELPCKELKENKKMNLCLEVRDLMEGREKVLNLLNLRVEDQNIENTKVEMSLCGVHVNEEDSVWINVLLENKGKVYCELNISGNTKEIVDRICRIIE</sequence>
<name>A0A4Q9KV74_9MICR</name>
<dbReference type="InterPro" id="IPR011989">
    <property type="entry name" value="ARM-like"/>
</dbReference>
<accession>A0A4Q9KV74</accession>
<dbReference type="GO" id="GO:0006891">
    <property type="term" value="P:intra-Golgi vesicle-mediated transport"/>
    <property type="evidence" value="ECO:0007669"/>
    <property type="project" value="TreeGrafter"/>
</dbReference>
<dbReference type="Gene3D" id="1.25.10.10">
    <property type="entry name" value="Leucine-rich Repeat Variant"/>
    <property type="match status" value="1"/>
</dbReference>
<dbReference type="GO" id="GO:0005783">
    <property type="term" value="C:endoplasmic reticulum"/>
    <property type="evidence" value="ECO:0007669"/>
    <property type="project" value="TreeGrafter"/>
</dbReference>
<dbReference type="Proteomes" id="UP000292362">
    <property type="component" value="Unassembled WGS sequence"/>
</dbReference>
<dbReference type="InterPro" id="IPR017106">
    <property type="entry name" value="Coatomer_gsu"/>
</dbReference>
<dbReference type="GO" id="GO:0006888">
    <property type="term" value="P:endoplasmic reticulum to Golgi vesicle-mediated transport"/>
    <property type="evidence" value="ECO:0007669"/>
    <property type="project" value="TreeGrafter"/>
</dbReference>
<dbReference type="EMBL" id="PITJ01001629">
    <property type="protein sequence ID" value="TBT98716.1"/>
    <property type="molecule type" value="Genomic_DNA"/>
</dbReference>
<organism evidence="2 3">
    <name type="scientific">Hamiltosporidium tvaerminnensis</name>
    <dbReference type="NCBI Taxonomy" id="1176355"/>
    <lineage>
        <taxon>Eukaryota</taxon>
        <taxon>Fungi</taxon>
        <taxon>Fungi incertae sedis</taxon>
        <taxon>Microsporidia</taxon>
        <taxon>Dubosqiidae</taxon>
        <taxon>Hamiltosporidium</taxon>
    </lineage>
</organism>
<reference evidence="2 3" key="1">
    <citation type="submission" date="2017-12" db="EMBL/GenBank/DDBJ databases">
        <authorList>
            <person name="Pombert J.-F."/>
            <person name="Haag K.L."/>
            <person name="Ebert D."/>
        </authorList>
    </citation>
    <scope>NUCLEOTIDE SEQUENCE [LARGE SCALE GENOMIC DNA]</scope>
    <source>
        <strain evidence="2">FI-OER-3-3</strain>
    </source>
</reference>
<feature type="domain" description="Clathrin/coatomer adaptor adaptin-like N-terminal" evidence="1">
    <location>
        <begin position="48"/>
        <end position="527"/>
    </location>
</feature>
<evidence type="ECO:0000313" key="2">
    <source>
        <dbReference type="EMBL" id="TBT98716.1"/>
    </source>
</evidence>
<dbReference type="GO" id="GO:0030126">
    <property type="term" value="C:COPI vesicle coat"/>
    <property type="evidence" value="ECO:0007669"/>
    <property type="project" value="TreeGrafter"/>
</dbReference>
<dbReference type="PANTHER" id="PTHR10261:SF0">
    <property type="entry name" value="COATOMER SUBUNIT GAMMA-2"/>
    <property type="match status" value="1"/>
</dbReference>
<dbReference type="PANTHER" id="PTHR10261">
    <property type="entry name" value="COATOMER SUBUNIT GAMMA"/>
    <property type="match status" value="1"/>
</dbReference>
<proteinExistence type="predicted"/>
<dbReference type="InterPro" id="IPR016024">
    <property type="entry name" value="ARM-type_fold"/>
</dbReference>
<dbReference type="GO" id="GO:0006886">
    <property type="term" value="P:intracellular protein transport"/>
    <property type="evidence" value="ECO:0007669"/>
    <property type="project" value="InterPro"/>
</dbReference>
<dbReference type="AlphaFoldDB" id="A0A4Q9KV74"/>
<dbReference type="Pfam" id="PF01602">
    <property type="entry name" value="Adaptin_N"/>
    <property type="match status" value="1"/>
</dbReference>
<dbReference type="GO" id="GO:0000139">
    <property type="term" value="C:Golgi membrane"/>
    <property type="evidence" value="ECO:0007669"/>
    <property type="project" value="TreeGrafter"/>
</dbReference>